<dbReference type="EMBL" id="FOVM01000002">
    <property type="protein sequence ID" value="SFN51627.1"/>
    <property type="molecule type" value="Genomic_DNA"/>
</dbReference>
<dbReference type="STRING" id="995034.SAMN05216219_0939"/>
<feature type="region of interest" description="Disordered" evidence="1">
    <location>
        <begin position="1"/>
        <end position="20"/>
    </location>
</feature>
<accession>A0A1I4ZN55</accession>
<evidence type="ECO:0008006" key="4">
    <source>
        <dbReference type="Google" id="ProtNLM"/>
    </source>
</evidence>
<keyword evidence="3" id="KW-1185">Reference proteome</keyword>
<reference evidence="3" key="1">
    <citation type="submission" date="2016-10" db="EMBL/GenBank/DDBJ databases">
        <authorList>
            <person name="Varghese N."/>
            <person name="Submissions S."/>
        </authorList>
    </citation>
    <scope>NUCLEOTIDE SEQUENCE [LARGE SCALE GENOMIC DNA]</scope>
    <source>
        <strain evidence="3">CGMCC 1.11101</strain>
    </source>
</reference>
<sequence length="490" mass="52672">MSSPPESFEDLSTFDAPDVDEAQVVRTDAWTGDRVAESPVGSGYGGWAAAPAVLPTDGAMFPPPPASPEDWEDTRVGWGLVLPDRQGWSPEQLARAEDARPSVRELLASRPASKVLRYVRDGKFSTWVLRDYANGGDRPVDTSPPGTGPDGIPAYLLIIGTPQEIPWNVQYQLGLVRRVGRLDLPDDGLDNYVQALMTGWKDSEGRYENPLVWSVVHSSDDITSLMRDAVGAPLHGAFSADPDLAGASFIDGGTTPATREALRDHLGRLKPLVIVTTSHGQIGPPGDPELMRSQLGAIVDAEFTPERSADLLAGWKPDGAIWLAQACCSAGSQSPSIFDGLFEPTSAVGSVLQSAASMGAMVSPLPRALLSASRPLRAFIGHVEPTFDWTMTFPPTRQQLTHWARETMYTGVYGGLPIGLAMEMAGLYQPVGPLLLRQSTALRTYASETDETERKRSLDLALYGKVTAYDRASTVLLGDPTVSIPLPVRG</sequence>
<evidence type="ECO:0000313" key="2">
    <source>
        <dbReference type="EMBL" id="SFN51627.1"/>
    </source>
</evidence>
<evidence type="ECO:0000313" key="3">
    <source>
        <dbReference type="Proteomes" id="UP000198867"/>
    </source>
</evidence>
<dbReference type="Proteomes" id="UP000198867">
    <property type="component" value="Unassembled WGS sequence"/>
</dbReference>
<proteinExistence type="predicted"/>
<gene>
    <name evidence="2" type="ORF">SAMN05216219_0939</name>
</gene>
<dbReference type="AlphaFoldDB" id="A0A1I4ZN55"/>
<name>A0A1I4ZN55_9MICO</name>
<evidence type="ECO:0000256" key="1">
    <source>
        <dbReference type="SAM" id="MobiDB-lite"/>
    </source>
</evidence>
<organism evidence="2 3">
    <name type="scientific">Mycetocola miduiensis</name>
    <dbReference type="NCBI Taxonomy" id="995034"/>
    <lineage>
        <taxon>Bacteria</taxon>
        <taxon>Bacillati</taxon>
        <taxon>Actinomycetota</taxon>
        <taxon>Actinomycetes</taxon>
        <taxon>Micrococcales</taxon>
        <taxon>Microbacteriaceae</taxon>
        <taxon>Mycetocola</taxon>
    </lineage>
</organism>
<protein>
    <recommendedName>
        <fullName evidence="4">CHAT domain-containing protein</fullName>
    </recommendedName>
</protein>